<comment type="caution">
    <text evidence="2">The sequence shown here is derived from an EMBL/GenBank/DDBJ whole genome shotgun (WGS) entry which is preliminary data.</text>
</comment>
<evidence type="ECO:0000313" key="3">
    <source>
        <dbReference type="Proteomes" id="UP000805085"/>
    </source>
</evidence>
<protein>
    <recommendedName>
        <fullName evidence="4">BNR repeat-containing family member</fullName>
    </recommendedName>
</protein>
<gene>
    <name evidence="2" type="ORF">HNV10_08430</name>
</gene>
<dbReference type="EMBL" id="JABRWQ010000003">
    <property type="protein sequence ID" value="NRD23265.1"/>
    <property type="molecule type" value="Genomic_DNA"/>
</dbReference>
<sequence>MKKLFFIVLVSVISLSVYAQQKSLNEITSFKIRNSGSFIDNNNDVDGYYFYYEVDKLKKGKREYAIKMLDNNLNDIATKSYIDDKSTVLVQSKFNNQSLMFAMVNVREKFYKLVSFDKQGNKGDDIKIEVSNKDVRWLSYMMKSGNFNLLFPVDDNGFLFNYVKDNKKIGYGLKYISTNNGKSWDYNSPEEAKEIMSINPIEANEKVVVALETSKKTKLSSTIDMKIIVIDIKTGKKLFDKDFSREDNPRLITNAFLTKENNLVLLGEYFKKGDNVIKTKSEGLFAQVVDLSGNMISDVKADWESKINKMMPPDSDGKKKKNTYVYFHDIIRTQDGSYFGIGEKYRKTVSLKGTLLTGQVGSGMTQLTITDAVFFEFDENFNLKEIHQIEKGKSRAPNLADFGSPQLNAHVLKNLGAFDYEFTQIDKDRDRFYATFIDYERLKGEKNKLAFKSIIYNDGALTEDKIYLNRSTGKVKYRVLPAKLGHVMILEYNRKEKTLDIHLEKLNIE</sequence>
<keyword evidence="1" id="KW-0732">Signal</keyword>
<reference evidence="2 3" key="1">
    <citation type="journal article" date="2015" name="Int. J. Syst. Evol. Microbiol.">
        <title>Winogradskyella litoriviva sp. nov., isolated from coastal seawater.</title>
        <authorList>
            <person name="Nedashkovskaya O.I."/>
            <person name="Kukhlevskiy A.D."/>
            <person name="Zhukova N.V."/>
            <person name="Kim S.J."/>
            <person name="Rhee S.K."/>
            <person name="Mikhailov V.V."/>
        </authorList>
    </citation>
    <scope>NUCLEOTIDE SEQUENCE [LARGE SCALE GENOMIC DNA]</scope>
    <source>
        <strain evidence="2 3">KMM6491</strain>
    </source>
</reference>
<feature type="signal peptide" evidence="1">
    <location>
        <begin position="1"/>
        <end position="19"/>
    </location>
</feature>
<feature type="chain" id="PRO_5045225061" description="BNR repeat-containing family member" evidence="1">
    <location>
        <begin position="20"/>
        <end position="509"/>
    </location>
</feature>
<accession>A0ABX2E4H9</accession>
<organism evidence="2 3">
    <name type="scientific">Winogradskyella litoriviva</name>
    <dbReference type="NCBI Taxonomy" id="1220182"/>
    <lineage>
        <taxon>Bacteria</taxon>
        <taxon>Pseudomonadati</taxon>
        <taxon>Bacteroidota</taxon>
        <taxon>Flavobacteriia</taxon>
        <taxon>Flavobacteriales</taxon>
        <taxon>Flavobacteriaceae</taxon>
        <taxon>Winogradskyella</taxon>
    </lineage>
</organism>
<evidence type="ECO:0008006" key="4">
    <source>
        <dbReference type="Google" id="ProtNLM"/>
    </source>
</evidence>
<dbReference type="Proteomes" id="UP000805085">
    <property type="component" value="Unassembled WGS sequence"/>
</dbReference>
<dbReference type="RefSeq" id="WP_173300895.1">
    <property type="nucleotide sequence ID" value="NZ_JABRWQ010000003.1"/>
</dbReference>
<dbReference type="InterPro" id="IPR046661">
    <property type="entry name" value="DUF6770"/>
</dbReference>
<proteinExistence type="predicted"/>
<evidence type="ECO:0000256" key="1">
    <source>
        <dbReference type="SAM" id="SignalP"/>
    </source>
</evidence>
<name>A0ABX2E4H9_9FLAO</name>
<keyword evidence="3" id="KW-1185">Reference proteome</keyword>
<dbReference type="Pfam" id="PF20559">
    <property type="entry name" value="DUF6770"/>
    <property type="match status" value="1"/>
</dbReference>
<evidence type="ECO:0000313" key="2">
    <source>
        <dbReference type="EMBL" id="NRD23265.1"/>
    </source>
</evidence>